<keyword evidence="1" id="KW-0472">Membrane</keyword>
<feature type="transmembrane region" description="Helical" evidence="1">
    <location>
        <begin position="296"/>
        <end position="324"/>
    </location>
</feature>
<evidence type="ECO:0000313" key="2">
    <source>
        <dbReference type="EMBL" id="KLK91652.1"/>
    </source>
</evidence>
<dbReference type="OrthoDB" id="8113193at2"/>
<feature type="transmembrane region" description="Helical" evidence="1">
    <location>
        <begin position="60"/>
        <end position="85"/>
    </location>
</feature>
<dbReference type="EMBL" id="LCYG01000051">
    <property type="protein sequence ID" value="KLK91652.1"/>
    <property type="molecule type" value="Genomic_DNA"/>
</dbReference>
<dbReference type="RefSeq" id="WP_047190560.1">
    <property type="nucleotide sequence ID" value="NZ_LCYG01000051.1"/>
</dbReference>
<accession>A0A0H1RGA9</accession>
<feature type="transmembrane region" description="Helical" evidence="1">
    <location>
        <begin position="14"/>
        <end position="39"/>
    </location>
</feature>
<organism evidence="2 3">
    <name type="scientific">Microvirga vignae</name>
    <dbReference type="NCBI Taxonomy" id="1225564"/>
    <lineage>
        <taxon>Bacteria</taxon>
        <taxon>Pseudomonadati</taxon>
        <taxon>Pseudomonadota</taxon>
        <taxon>Alphaproteobacteria</taxon>
        <taxon>Hyphomicrobiales</taxon>
        <taxon>Methylobacteriaceae</taxon>
        <taxon>Microvirga</taxon>
    </lineage>
</organism>
<dbReference type="Proteomes" id="UP000035489">
    <property type="component" value="Unassembled WGS sequence"/>
</dbReference>
<name>A0A0H1RGA9_9HYPH</name>
<keyword evidence="1" id="KW-0812">Transmembrane</keyword>
<proteinExistence type="predicted"/>
<dbReference type="AlphaFoldDB" id="A0A0H1RGA9"/>
<protein>
    <submittedName>
        <fullName evidence="2">Membrane protein</fullName>
    </submittedName>
</protein>
<keyword evidence="3" id="KW-1185">Reference proteome</keyword>
<reference evidence="2 3" key="1">
    <citation type="submission" date="2015-05" db="EMBL/GenBank/DDBJ databases">
        <title>Draft genome sequence of Microvirga vignae strain BR3299, a novel nitrogen fixing bacteria isolated from Brazil semi-aired region.</title>
        <authorList>
            <person name="Zilli J.E."/>
            <person name="Passos S.R."/>
            <person name="Leite J."/>
            <person name="Baldani J.I."/>
            <person name="Xavier G.R."/>
            <person name="Rumjaneck N.G."/>
            <person name="Simoes-Araujo J.L."/>
        </authorList>
    </citation>
    <scope>NUCLEOTIDE SEQUENCE [LARGE SCALE GENOMIC DNA]</scope>
    <source>
        <strain evidence="2 3">BR3299</strain>
    </source>
</reference>
<keyword evidence="1" id="KW-1133">Transmembrane helix</keyword>
<feature type="transmembrane region" description="Helical" evidence="1">
    <location>
        <begin position="228"/>
        <end position="246"/>
    </location>
</feature>
<evidence type="ECO:0000256" key="1">
    <source>
        <dbReference type="SAM" id="Phobius"/>
    </source>
</evidence>
<comment type="caution">
    <text evidence="2">The sequence shown here is derived from an EMBL/GenBank/DDBJ whole genome shotgun (WGS) entry which is preliminary data.</text>
</comment>
<dbReference type="STRING" id="1225564.AA309_18835"/>
<gene>
    <name evidence="2" type="ORF">AA309_18835</name>
</gene>
<feature type="transmembrane region" description="Helical" evidence="1">
    <location>
        <begin position="253"/>
        <end position="276"/>
    </location>
</feature>
<feature type="transmembrane region" description="Helical" evidence="1">
    <location>
        <begin position="187"/>
        <end position="216"/>
    </location>
</feature>
<dbReference type="PATRIC" id="fig|1225564.3.peg.5042"/>
<sequence length="335" mass="35299">MASPVSRLEATTQILAAIALLGALEIGLLASLLAGLLVYELVHVLAPRSSIRVPHRTGKIIVVSLLATVIVVVIGAGILGLMSLLSGGPDSLAILLRRMAEVIESARPHLPAWASSYIPADPEELKAAASAWLRENASQLRLVGEDVWRTVVHLVVGLVIGALIAISHEAGDAESGPLAQALRKRALLLGAAFRSVVFAQVRISALNTVLTGVYLLGVVPLTGAQLPLMKTMIAVTFIAGLLPVIGNLISNTVIVVVSLSVSPVLAASSLLFLVVIHKLEYFVNARVMGGQIHARAWELLVAMLVMEAIFGISGLVAAPIYYAYLKNELAARNLI</sequence>
<evidence type="ECO:0000313" key="3">
    <source>
        <dbReference type="Proteomes" id="UP000035489"/>
    </source>
</evidence>
<feature type="transmembrane region" description="Helical" evidence="1">
    <location>
        <begin position="147"/>
        <end position="166"/>
    </location>
</feature>